<dbReference type="OrthoDB" id="9782541at2"/>
<reference evidence="3 4" key="1">
    <citation type="submission" date="2018-04" db="EMBL/GenBank/DDBJ databases">
        <title>Camelliibacillus theae gen. nov., sp. nov., isolated from Pu'er tea.</title>
        <authorList>
            <person name="Niu L."/>
        </authorList>
    </citation>
    <scope>NUCLEOTIDE SEQUENCE [LARGE SCALE GENOMIC DNA]</scope>
    <source>
        <strain evidence="3 4">T8</strain>
    </source>
</reference>
<feature type="transmembrane region" description="Helical" evidence="2">
    <location>
        <begin position="20"/>
        <end position="42"/>
    </location>
</feature>
<proteinExistence type="predicted"/>
<dbReference type="NCBIfam" id="NF033915">
    <property type="entry name" value="antiphage_ZorA_2"/>
    <property type="match status" value="1"/>
</dbReference>
<organism evidence="3 4">
    <name type="scientific">Pueribacillus theae</name>
    <dbReference type="NCBI Taxonomy" id="2171751"/>
    <lineage>
        <taxon>Bacteria</taxon>
        <taxon>Bacillati</taxon>
        <taxon>Bacillota</taxon>
        <taxon>Bacilli</taxon>
        <taxon>Bacillales</taxon>
        <taxon>Bacillaceae</taxon>
        <taxon>Pueribacillus</taxon>
    </lineage>
</organism>
<evidence type="ECO:0000256" key="2">
    <source>
        <dbReference type="SAM" id="Phobius"/>
    </source>
</evidence>
<dbReference type="RefSeq" id="WP_116556268.1">
    <property type="nucleotide sequence ID" value="NZ_QCZG01000068.1"/>
</dbReference>
<comment type="caution">
    <text evidence="3">The sequence shown here is derived from an EMBL/GenBank/DDBJ whole genome shotgun (WGS) entry which is preliminary data.</text>
</comment>
<dbReference type="EMBL" id="QCZG01000068">
    <property type="protein sequence ID" value="PWA05512.1"/>
    <property type="molecule type" value="Genomic_DNA"/>
</dbReference>
<sequence length="632" mass="72801">MLNKVNFFFLDDLDPFTYIYLLTMLIIFIISFLVFLFLYLRYRYSRKEIVKKLNELNDAGITNKFAQMNDWCNTKNKSIPAEIKKAWKSYYNNFKELQKGEEIFTPDVYDFFLEEHLVKGLGKRKIIEVFPGIFLSAGILGTFIGLVLGLEGLGNDSSTEALKDGVLTLIGGMKIAFYTSILGIILSVLWQLLDKIIFYPLIVHNFQTLRNEMDLAFPTKSEGSILQEMASNQKNQMADFQDFMSDVLIHQLTSGITEAIQTALEPQFQQTNDMMRQVIEQSSQNQLDGINEMVDHFVTSLNEITGDHMKDLGEALRKTVEWQEKVHTEMTVLVQSMQASAKEQSLMVEKTTKLTEQIHGYTDQISEYQSVLERTVFQLNETTDKNKQLQDTIAELLEKMTEERKTFNDYFSKHIESLKENVASLHSQTNLQMELQDKYGELMDEIYLHLQDLAIFTENNQNLSQVLGQQGEIFINTQKDLKNLLDEINHVTENNLVFHGDLLNLYSEVSDERKQMSELSTEVRKQLLDQLGEMDKRVESLELIMASAQETLGNTNEHLRSSMEQFAEHMYQGLDRTFNQFDKELSTAVQHLSRGVGAIQEGIVDLPDEIDKFSHSVKELNKQAEMLIKQSS</sequence>
<dbReference type="AlphaFoldDB" id="A0A2U1JK41"/>
<name>A0A2U1JK41_9BACI</name>
<keyword evidence="4" id="KW-1185">Reference proteome</keyword>
<keyword evidence="2" id="KW-0472">Membrane</keyword>
<feature type="transmembrane region" description="Helical" evidence="2">
    <location>
        <begin position="170"/>
        <end position="193"/>
    </location>
</feature>
<accession>A0A2U1JK41</accession>
<protein>
    <recommendedName>
        <fullName evidence="5">MotA/TolQ/ExbB proton channel domain-containing protein</fullName>
    </recommendedName>
</protein>
<evidence type="ECO:0000256" key="1">
    <source>
        <dbReference type="SAM" id="Coils"/>
    </source>
</evidence>
<keyword evidence="2" id="KW-1133">Transmembrane helix</keyword>
<evidence type="ECO:0000313" key="4">
    <source>
        <dbReference type="Proteomes" id="UP000245998"/>
    </source>
</evidence>
<gene>
    <name evidence="3" type="ORF">DCC39_18000</name>
</gene>
<keyword evidence="2" id="KW-0812">Transmembrane</keyword>
<evidence type="ECO:0000313" key="3">
    <source>
        <dbReference type="EMBL" id="PWA05512.1"/>
    </source>
</evidence>
<feature type="coiled-coil region" evidence="1">
    <location>
        <begin position="379"/>
        <end position="406"/>
    </location>
</feature>
<feature type="transmembrane region" description="Helical" evidence="2">
    <location>
        <begin position="129"/>
        <end position="150"/>
    </location>
</feature>
<dbReference type="Proteomes" id="UP000245998">
    <property type="component" value="Unassembled WGS sequence"/>
</dbReference>
<evidence type="ECO:0008006" key="5">
    <source>
        <dbReference type="Google" id="ProtNLM"/>
    </source>
</evidence>
<keyword evidence="1" id="KW-0175">Coiled coil</keyword>